<dbReference type="InterPro" id="IPR051533">
    <property type="entry name" value="WaaL-like"/>
</dbReference>
<protein>
    <submittedName>
        <fullName evidence="7">O-antigen ligase family protein</fullName>
    </submittedName>
</protein>
<sequence length="421" mass="47575">MKGMMRWWSNSTERLKWPRLLVWMLAIGLFIQISGKVWIESGSARNAQIYIWLLLPALIFLVHGFCVRGIELPTWHYLPWAAFLFWVGLSTVWAEGAETGAFSLAKRGLLIALYLVAIYWLMLRDQVFLRRALLAGIFVVAMGALASLIYQFGVLDRPLAYRAYRIDRLGIGDFANYGWPVAAGIFHGALAVWALGLALEQGGKLRQVIIWLGIFSILALYVLLTYTRGAWFALAGASILVVFLQKSKLGWFLLLAGFALVLLLVVIFSSELVVEIEQRQLSGRGPIWEYYFEVMSGHWIFGQGLGTPFEFRWENGVTVSPHAHSLYLQQVYDSGIISLLLLGTGVVAIFHKVWRMRNNVWVRLALPALVFALIALLTDVERIFTRPGDYWTLFWLPIGILLAINSRAEGDSDSTQYTPAR</sequence>
<keyword evidence="4 5" id="KW-0472">Membrane</keyword>
<reference evidence="7 8" key="1">
    <citation type="journal article" date="2014" name="Genome Announc.">
        <title>Genome Sequence of Pseudomonas sp. Strain P482, a Tomato Rhizosphere Isolate with Broad-Spectrum Antimicrobial Activity.</title>
        <authorList>
            <person name="Krzyzanowska D.M."/>
            <person name="Ossowicki A."/>
            <person name="Jafra S."/>
        </authorList>
    </citation>
    <scope>NUCLEOTIDE SEQUENCE [LARGE SCALE GENOMIC DNA]</scope>
    <source>
        <strain evidence="7 8">P482</strain>
    </source>
</reference>
<evidence type="ECO:0000256" key="4">
    <source>
        <dbReference type="ARBA" id="ARBA00023136"/>
    </source>
</evidence>
<keyword evidence="3 5" id="KW-1133">Transmembrane helix</keyword>
<dbReference type="Pfam" id="PF04932">
    <property type="entry name" value="Wzy_C"/>
    <property type="match status" value="1"/>
</dbReference>
<dbReference type="GO" id="GO:0016874">
    <property type="term" value="F:ligase activity"/>
    <property type="evidence" value="ECO:0007669"/>
    <property type="project" value="UniProtKB-KW"/>
</dbReference>
<evidence type="ECO:0000256" key="2">
    <source>
        <dbReference type="ARBA" id="ARBA00022692"/>
    </source>
</evidence>
<name>A0AAP0X871_9PSED</name>
<feature type="transmembrane region" description="Helical" evidence="5">
    <location>
        <begin position="360"/>
        <end position="378"/>
    </location>
</feature>
<evidence type="ECO:0000313" key="8">
    <source>
        <dbReference type="Proteomes" id="UP000027121"/>
    </source>
</evidence>
<feature type="transmembrane region" description="Helical" evidence="5">
    <location>
        <begin position="49"/>
        <end position="70"/>
    </location>
</feature>
<dbReference type="AlphaFoldDB" id="A0AAP0X871"/>
<feature type="transmembrane region" description="Helical" evidence="5">
    <location>
        <begin position="390"/>
        <end position="408"/>
    </location>
</feature>
<keyword evidence="7" id="KW-0436">Ligase</keyword>
<feature type="transmembrane region" description="Helical" evidence="5">
    <location>
        <begin position="100"/>
        <end position="121"/>
    </location>
</feature>
<comment type="subcellular location">
    <subcellularLocation>
        <location evidence="1">Membrane</location>
        <topology evidence="1">Multi-pass membrane protein</topology>
    </subcellularLocation>
</comment>
<evidence type="ECO:0000313" key="7">
    <source>
        <dbReference type="EMBL" id="KDN97860.1"/>
    </source>
</evidence>
<dbReference type="KEGG" id="pdw:BV82_4165"/>
<dbReference type="GO" id="GO:0016020">
    <property type="term" value="C:membrane"/>
    <property type="evidence" value="ECO:0007669"/>
    <property type="project" value="UniProtKB-SubCell"/>
</dbReference>
<dbReference type="PANTHER" id="PTHR37422">
    <property type="entry name" value="TEICHURONIC ACID BIOSYNTHESIS PROTEIN TUAE"/>
    <property type="match status" value="1"/>
</dbReference>
<keyword evidence="2 5" id="KW-0812">Transmembrane</keyword>
<feature type="transmembrane region" description="Helical" evidence="5">
    <location>
        <begin position="77"/>
        <end position="94"/>
    </location>
</feature>
<feature type="transmembrane region" description="Helical" evidence="5">
    <location>
        <begin position="133"/>
        <end position="152"/>
    </location>
</feature>
<feature type="transmembrane region" description="Helical" evidence="5">
    <location>
        <begin position="250"/>
        <end position="274"/>
    </location>
</feature>
<evidence type="ECO:0000256" key="3">
    <source>
        <dbReference type="ARBA" id="ARBA00022989"/>
    </source>
</evidence>
<feature type="transmembrane region" description="Helical" evidence="5">
    <location>
        <begin position="211"/>
        <end position="244"/>
    </location>
</feature>
<dbReference type="GeneID" id="98284551"/>
<dbReference type="InterPro" id="IPR007016">
    <property type="entry name" value="O-antigen_ligase-rel_domated"/>
</dbReference>
<proteinExistence type="predicted"/>
<dbReference type="EMBL" id="CP071706">
    <property type="protein sequence ID" value="KDN97860.1"/>
    <property type="molecule type" value="Genomic_DNA"/>
</dbReference>
<evidence type="ECO:0000256" key="1">
    <source>
        <dbReference type="ARBA" id="ARBA00004141"/>
    </source>
</evidence>
<evidence type="ECO:0000256" key="5">
    <source>
        <dbReference type="SAM" id="Phobius"/>
    </source>
</evidence>
<accession>A0AAP0X871</accession>
<organism evidence="7 8">
    <name type="scientific">Pseudomonas donghuensis</name>
    <dbReference type="NCBI Taxonomy" id="1163398"/>
    <lineage>
        <taxon>Bacteria</taxon>
        <taxon>Pseudomonadati</taxon>
        <taxon>Pseudomonadota</taxon>
        <taxon>Gammaproteobacteria</taxon>
        <taxon>Pseudomonadales</taxon>
        <taxon>Pseudomonadaceae</taxon>
        <taxon>Pseudomonas</taxon>
    </lineage>
</organism>
<dbReference type="PANTHER" id="PTHR37422:SF13">
    <property type="entry name" value="LIPOPOLYSACCHARIDE BIOSYNTHESIS PROTEIN PA4999-RELATED"/>
    <property type="match status" value="1"/>
</dbReference>
<reference evidence="7 8" key="2">
    <citation type="journal article" date="2016" name="Front. Microbiol.">
        <title>When Genome-Based Approach Meets the 'Old but Good': Revealing Genes Involved in the Antibacterial Activity of Pseudomonas sp. P482 against Soft Rot Pathogens.</title>
        <authorList>
            <person name="Krzyzanowska D.M."/>
            <person name="Ossowicki A."/>
            <person name="Rajewska M."/>
            <person name="Maciag T."/>
            <person name="Jablonska M."/>
            <person name="Obuchowski M."/>
            <person name="Heeb S."/>
            <person name="Jafra S."/>
        </authorList>
    </citation>
    <scope>NUCLEOTIDE SEQUENCE [LARGE SCALE GENOMIC DNA]</scope>
    <source>
        <strain evidence="7 8">P482</strain>
    </source>
</reference>
<feature type="domain" description="O-antigen ligase-related" evidence="6">
    <location>
        <begin position="215"/>
        <end position="342"/>
    </location>
</feature>
<dbReference type="RefSeq" id="WP_036996541.1">
    <property type="nucleotide sequence ID" value="NZ_CP071706.1"/>
</dbReference>
<keyword evidence="8" id="KW-1185">Reference proteome</keyword>
<evidence type="ECO:0000259" key="6">
    <source>
        <dbReference type="Pfam" id="PF04932"/>
    </source>
</evidence>
<gene>
    <name evidence="7" type="ORF">BV82_4165</name>
</gene>
<feature type="transmembrane region" description="Helical" evidence="5">
    <location>
        <begin position="177"/>
        <end position="199"/>
    </location>
</feature>
<dbReference type="Proteomes" id="UP000027121">
    <property type="component" value="Chromosome"/>
</dbReference>